<feature type="transmembrane region" description="Helical" evidence="1">
    <location>
        <begin position="6"/>
        <end position="28"/>
    </location>
</feature>
<dbReference type="Gene3D" id="1.25.10.10">
    <property type="entry name" value="Leucine-rich Repeat Variant"/>
    <property type="match status" value="1"/>
</dbReference>
<dbReference type="RefSeq" id="WP_053429139.1">
    <property type="nucleotide sequence ID" value="NZ_CP096885.1"/>
</dbReference>
<proteinExistence type="predicted"/>
<organism evidence="2 3">
    <name type="scientific">Rossellomorea marisflavi</name>
    <dbReference type="NCBI Taxonomy" id="189381"/>
    <lineage>
        <taxon>Bacteria</taxon>
        <taxon>Bacillati</taxon>
        <taxon>Bacillota</taxon>
        <taxon>Bacilli</taxon>
        <taxon>Bacillales</taxon>
        <taxon>Bacillaceae</taxon>
        <taxon>Rossellomorea</taxon>
    </lineage>
</organism>
<keyword evidence="1" id="KW-0472">Membrane</keyword>
<evidence type="ECO:0008006" key="4">
    <source>
        <dbReference type="Google" id="ProtNLM"/>
    </source>
</evidence>
<evidence type="ECO:0000256" key="1">
    <source>
        <dbReference type="SAM" id="Phobius"/>
    </source>
</evidence>
<reference evidence="3" key="1">
    <citation type="submission" date="2015-07" db="EMBL/GenBank/DDBJ databases">
        <title>Fjat-14235 jcm11544.</title>
        <authorList>
            <person name="Liu B."/>
            <person name="Wang J."/>
            <person name="Zhu Y."/>
            <person name="Liu G."/>
            <person name="Chen Q."/>
            <person name="Chen Z."/>
            <person name="Lan J."/>
            <person name="Che J."/>
            <person name="Ge C."/>
            <person name="Shi H."/>
            <person name="Pan Z."/>
            <person name="Liu X."/>
        </authorList>
    </citation>
    <scope>NUCLEOTIDE SEQUENCE [LARGE SCALE GENOMIC DNA]</scope>
    <source>
        <strain evidence="3">JCM 11544</strain>
    </source>
</reference>
<name>A0A0M0G1S7_9BACI</name>
<gene>
    <name evidence="2" type="ORF">AF331_16290</name>
</gene>
<protein>
    <recommendedName>
        <fullName evidence="4">HEAT repeat domain-containing protein</fullName>
    </recommendedName>
</protein>
<dbReference type="AlphaFoldDB" id="A0A0M0G1S7"/>
<dbReference type="InterPro" id="IPR016024">
    <property type="entry name" value="ARM-type_fold"/>
</dbReference>
<dbReference type="Pfam" id="PF13646">
    <property type="entry name" value="HEAT_2"/>
    <property type="match status" value="1"/>
</dbReference>
<sequence>MFKDELLFFVVMLGIFLIILFSIFLYLVMKKIRETKKRESIEAYKEELQLPLFHFLREGVEEVEVGRDPLQVRALIELMAGFSQTFASEDILMRIRLFAEDHFDGEIKKHLRHRRWSMRMNGLYWIEDFGMRTMKTELDRVYQSRKLTKQEEIQILKIHIKNGSLDVMKAFMHPKHEFTEFEYSLLFQALENEDFEGLMEVAGELPEVMHHSLIDSIGMRQNPRYAGFLEEKLGSASSEIRIRALKAIVAMEHYLPPDLLAEHLESESWQERLMAIKVCEYVRNPELTGLLISLMRDASFYVRSQAAQAIMRLERGQEILKEMAVSEEDLYARDMAEQWLERGRIT</sequence>
<dbReference type="PATRIC" id="fig|189381.12.peg.4251"/>
<keyword evidence="1" id="KW-0812">Transmembrane</keyword>
<keyword evidence="1" id="KW-1133">Transmembrane helix</keyword>
<evidence type="ECO:0000313" key="3">
    <source>
        <dbReference type="Proteomes" id="UP000037405"/>
    </source>
</evidence>
<accession>A0A0M0G1S7</accession>
<dbReference type="STRING" id="189381.GCA_900166615_02116"/>
<dbReference type="Proteomes" id="UP000037405">
    <property type="component" value="Unassembled WGS sequence"/>
</dbReference>
<dbReference type="EMBL" id="LGUE01000005">
    <property type="protein sequence ID" value="KON83728.1"/>
    <property type="molecule type" value="Genomic_DNA"/>
</dbReference>
<evidence type="ECO:0000313" key="2">
    <source>
        <dbReference type="EMBL" id="KON83728.1"/>
    </source>
</evidence>
<dbReference type="OrthoDB" id="2112914at2"/>
<comment type="caution">
    <text evidence="2">The sequence shown here is derived from an EMBL/GenBank/DDBJ whole genome shotgun (WGS) entry which is preliminary data.</text>
</comment>
<keyword evidence="3" id="KW-1185">Reference proteome</keyword>
<dbReference type="SUPFAM" id="SSF48371">
    <property type="entry name" value="ARM repeat"/>
    <property type="match status" value="1"/>
</dbReference>
<dbReference type="InterPro" id="IPR011989">
    <property type="entry name" value="ARM-like"/>
</dbReference>